<feature type="non-terminal residue" evidence="1">
    <location>
        <position position="164"/>
    </location>
</feature>
<organism evidence="1 2">
    <name type="scientific">Hymenolepis diminuta</name>
    <name type="common">Rat tapeworm</name>
    <dbReference type="NCBI Taxonomy" id="6216"/>
    <lineage>
        <taxon>Eukaryota</taxon>
        <taxon>Metazoa</taxon>
        <taxon>Spiralia</taxon>
        <taxon>Lophotrochozoa</taxon>
        <taxon>Platyhelminthes</taxon>
        <taxon>Cestoda</taxon>
        <taxon>Eucestoda</taxon>
        <taxon>Cyclophyllidea</taxon>
        <taxon>Hymenolepididae</taxon>
        <taxon>Hymenolepis</taxon>
    </lineage>
</organism>
<keyword evidence="2" id="KW-1185">Reference proteome</keyword>
<dbReference type="EMBL" id="CABIJS010000698">
    <property type="protein sequence ID" value="VUZ56088.1"/>
    <property type="molecule type" value="Genomic_DNA"/>
</dbReference>
<sequence>MITDVDLESFKNLVQTKIVVDCFEKDCGVCEWLFHFCHSVSCRSAYWSVVNALRTPEEVEALKSLLTSSLSIISNGLYSCSNESDLEREFEWLSDLCLIPCRYQYGTSRHSCYPASGYSVEFSGLENESNVFNLFCLSAFNFHLWKQYVPKYLRLKTIILILLT</sequence>
<gene>
    <name evidence="1" type="ORF">WMSIL1_LOCUS13794</name>
</gene>
<evidence type="ECO:0000313" key="2">
    <source>
        <dbReference type="Proteomes" id="UP000321570"/>
    </source>
</evidence>
<dbReference type="Proteomes" id="UP000321570">
    <property type="component" value="Unassembled WGS sequence"/>
</dbReference>
<proteinExistence type="predicted"/>
<dbReference type="AlphaFoldDB" id="A0A564ZB40"/>
<name>A0A564ZB40_HYMDI</name>
<accession>A0A564ZB40</accession>
<evidence type="ECO:0000313" key="1">
    <source>
        <dbReference type="EMBL" id="VUZ56088.1"/>
    </source>
</evidence>
<reference evidence="1 2" key="1">
    <citation type="submission" date="2019-07" db="EMBL/GenBank/DDBJ databases">
        <authorList>
            <person name="Jastrzebski P J."/>
            <person name="Paukszto L."/>
            <person name="Jastrzebski P J."/>
        </authorList>
    </citation>
    <scope>NUCLEOTIDE SEQUENCE [LARGE SCALE GENOMIC DNA]</scope>
    <source>
        <strain evidence="1 2">WMS-il1</strain>
    </source>
</reference>
<protein>
    <submittedName>
        <fullName evidence="1">Uncharacterized protein</fullName>
    </submittedName>
</protein>